<dbReference type="AlphaFoldDB" id="A0A0A8ZFH3"/>
<accession>A0A0A8ZFH3</accession>
<organism evidence="1">
    <name type="scientific">Arundo donax</name>
    <name type="common">Giant reed</name>
    <name type="synonym">Donax arundinaceus</name>
    <dbReference type="NCBI Taxonomy" id="35708"/>
    <lineage>
        <taxon>Eukaryota</taxon>
        <taxon>Viridiplantae</taxon>
        <taxon>Streptophyta</taxon>
        <taxon>Embryophyta</taxon>
        <taxon>Tracheophyta</taxon>
        <taxon>Spermatophyta</taxon>
        <taxon>Magnoliopsida</taxon>
        <taxon>Liliopsida</taxon>
        <taxon>Poales</taxon>
        <taxon>Poaceae</taxon>
        <taxon>PACMAD clade</taxon>
        <taxon>Arundinoideae</taxon>
        <taxon>Arundineae</taxon>
        <taxon>Arundo</taxon>
    </lineage>
</organism>
<reference evidence="1" key="2">
    <citation type="journal article" date="2015" name="Data Brief">
        <title>Shoot transcriptome of the giant reed, Arundo donax.</title>
        <authorList>
            <person name="Barrero R.A."/>
            <person name="Guerrero F.D."/>
            <person name="Moolhuijzen P."/>
            <person name="Goolsby J.A."/>
            <person name="Tidwell J."/>
            <person name="Bellgard S.E."/>
            <person name="Bellgard M.I."/>
        </authorList>
    </citation>
    <scope>NUCLEOTIDE SEQUENCE</scope>
    <source>
        <tissue evidence="1">Shoot tissue taken approximately 20 cm above the soil surface</tissue>
    </source>
</reference>
<reference evidence="1" key="1">
    <citation type="submission" date="2014-09" db="EMBL/GenBank/DDBJ databases">
        <authorList>
            <person name="Magalhaes I.L.F."/>
            <person name="Oliveira U."/>
            <person name="Santos F.R."/>
            <person name="Vidigal T.H.D.A."/>
            <person name="Brescovit A.D."/>
            <person name="Santos A.J."/>
        </authorList>
    </citation>
    <scope>NUCLEOTIDE SEQUENCE</scope>
    <source>
        <tissue evidence="1">Shoot tissue taken approximately 20 cm above the soil surface</tissue>
    </source>
</reference>
<name>A0A0A8ZFH3_ARUDO</name>
<dbReference type="EMBL" id="GBRH01262385">
    <property type="protein sequence ID" value="JAD35510.1"/>
    <property type="molecule type" value="Transcribed_RNA"/>
</dbReference>
<protein>
    <submittedName>
        <fullName evidence="1">Uncharacterized protein</fullName>
    </submittedName>
</protein>
<proteinExistence type="predicted"/>
<sequence>MNTTISLVPSFSAPTPFLPYFSSSDF</sequence>
<evidence type="ECO:0000313" key="1">
    <source>
        <dbReference type="EMBL" id="JAD35510.1"/>
    </source>
</evidence>